<dbReference type="PANTHER" id="PTHR43546:SF3">
    <property type="entry name" value="UPF0173 METAL-DEPENDENT HYDROLASE MJ1163"/>
    <property type="match status" value="1"/>
</dbReference>
<gene>
    <name evidence="1" type="ORF">ACFFRI_09015</name>
</gene>
<comment type="caution">
    <text evidence="1">The sequence shown here is derived from an EMBL/GenBank/DDBJ whole genome shotgun (WGS) entry which is preliminary data.</text>
</comment>
<dbReference type="Pfam" id="PF13483">
    <property type="entry name" value="Lactamase_B_3"/>
    <property type="match status" value="1"/>
</dbReference>
<reference evidence="1 2" key="1">
    <citation type="submission" date="2024-09" db="EMBL/GenBank/DDBJ databases">
        <authorList>
            <person name="Sun Q."/>
            <person name="Mori K."/>
        </authorList>
    </citation>
    <scope>NUCLEOTIDE SEQUENCE [LARGE SCALE GENOMIC DNA]</scope>
    <source>
        <strain evidence="1 2">JCM 9626</strain>
    </source>
</reference>
<keyword evidence="2" id="KW-1185">Reference proteome</keyword>
<proteinExistence type="predicted"/>
<evidence type="ECO:0000313" key="1">
    <source>
        <dbReference type="EMBL" id="MFB9313181.1"/>
    </source>
</evidence>
<dbReference type="InterPro" id="IPR050114">
    <property type="entry name" value="UPF0173_UPF0282_UlaG_hydrolase"/>
</dbReference>
<sequence>MRLTKFGHACVRIEHAGVRIVLDPGSFTEREAVDGADVVLITHQHADHYDADHLRATSAQIHTIAAVADVIAAEAPDLADRLHVVAPGDVLDVGLPVRVVGEKHAVIHRDYPLLDNSGYLLDVGGTTVYHPGDSLTVPGEPVDLLLAPVSAPWLKIGEAVDFVREVGAPRTLAIHDRVYSEVALGMVDTHMTNLALRDAMSFTRLADGADLD</sequence>
<dbReference type="Gene3D" id="3.60.15.10">
    <property type="entry name" value="Ribonuclease Z/Hydroxyacylglutathione hydrolase-like"/>
    <property type="match status" value="1"/>
</dbReference>
<dbReference type="SUPFAM" id="SSF56281">
    <property type="entry name" value="Metallo-hydrolase/oxidoreductase"/>
    <property type="match status" value="1"/>
</dbReference>
<dbReference type="PANTHER" id="PTHR43546">
    <property type="entry name" value="UPF0173 METAL-DEPENDENT HYDROLASE MJ1163-RELATED"/>
    <property type="match status" value="1"/>
</dbReference>
<protein>
    <submittedName>
        <fullName evidence="1">MBL fold metallo-hydrolase</fullName>
    </submittedName>
</protein>
<dbReference type="Proteomes" id="UP001589750">
    <property type="component" value="Unassembled WGS sequence"/>
</dbReference>
<accession>A0ABV5K8V3</accession>
<dbReference type="RefSeq" id="WP_140011363.1">
    <property type="nucleotide sequence ID" value="NZ_JBHMDG010000011.1"/>
</dbReference>
<name>A0ABV5K8V3_9ACTN</name>
<organism evidence="1 2">
    <name type="scientific">Nocardioides plantarum</name>
    <dbReference type="NCBI Taxonomy" id="29299"/>
    <lineage>
        <taxon>Bacteria</taxon>
        <taxon>Bacillati</taxon>
        <taxon>Actinomycetota</taxon>
        <taxon>Actinomycetes</taxon>
        <taxon>Propionibacteriales</taxon>
        <taxon>Nocardioidaceae</taxon>
        <taxon>Nocardioides</taxon>
    </lineage>
</organism>
<evidence type="ECO:0000313" key="2">
    <source>
        <dbReference type="Proteomes" id="UP001589750"/>
    </source>
</evidence>
<dbReference type="InterPro" id="IPR036866">
    <property type="entry name" value="RibonucZ/Hydroxyglut_hydro"/>
</dbReference>
<dbReference type="EMBL" id="JBHMDG010000011">
    <property type="protein sequence ID" value="MFB9313181.1"/>
    <property type="molecule type" value="Genomic_DNA"/>
</dbReference>